<feature type="modified residue" description="N6-(pyridoxal phosphate)lysine" evidence="5">
    <location>
        <position position="203"/>
    </location>
</feature>
<dbReference type="InterPro" id="IPR023603">
    <property type="entry name" value="Low_specificity_L-TA-like"/>
</dbReference>
<dbReference type="STRING" id="1387353.BSF38_04362"/>
<dbReference type="GO" id="GO:0006567">
    <property type="term" value="P:L-threonine catabolic process"/>
    <property type="evidence" value="ECO:0007669"/>
    <property type="project" value="TreeGrafter"/>
</dbReference>
<proteinExistence type="inferred from homology"/>
<keyword evidence="4 7" id="KW-0456">Lyase</keyword>
<dbReference type="NCBIfam" id="NF007825">
    <property type="entry name" value="PRK10534.1"/>
    <property type="match status" value="1"/>
</dbReference>
<dbReference type="SUPFAM" id="SSF53383">
    <property type="entry name" value="PLP-dependent transferases"/>
    <property type="match status" value="1"/>
</dbReference>
<evidence type="ECO:0000256" key="1">
    <source>
        <dbReference type="ARBA" id="ARBA00001933"/>
    </source>
</evidence>
<comment type="similarity">
    <text evidence="2">Belongs to the threonine aldolase family.</text>
</comment>
<dbReference type="InterPro" id="IPR015422">
    <property type="entry name" value="PyrdxlP-dep_Trfase_small"/>
</dbReference>
<dbReference type="Pfam" id="PF01212">
    <property type="entry name" value="Beta_elim_lyase"/>
    <property type="match status" value="1"/>
</dbReference>
<dbReference type="InterPro" id="IPR015421">
    <property type="entry name" value="PyrdxlP-dep_Trfase_major"/>
</dbReference>
<evidence type="ECO:0000256" key="3">
    <source>
        <dbReference type="ARBA" id="ARBA00022898"/>
    </source>
</evidence>
<dbReference type="KEGG" id="pbor:BSF38_04362"/>
<dbReference type="RefSeq" id="WP_076349181.1">
    <property type="nucleotide sequence ID" value="NZ_CP019082.1"/>
</dbReference>
<dbReference type="PANTHER" id="PTHR48097:SF9">
    <property type="entry name" value="L-THREONINE ALDOLASE"/>
    <property type="match status" value="1"/>
</dbReference>
<dbReference type="InterPro" id="IPR001597">
    <property type="entry name" value="ArAA_b-elim_lyase/Thr_aldolase"/>
</dbReference>
<evidence type="ECO:0000256" key="2">
    <source>
        <dbReference type="ARBA" id="ARBA00006966"/>
    </source>
</evidence>
<dbReference type="AlphaFoldDB" id="A0A1U7CV75"/>
<dbReference type="EC" id="4.1.2.49" evidence="7"/>
<evidence type="ECO:0000259" key="6">
    <source>
        <dbReference type="Pfam" id="PF01212"/>
    </source>
</evidence>
<evidence type="ECO:0000256" key="5">
    <source>
        <dbReference type="PIRSR" id="PIRSR017617-1"/>
    </source>
</evidence>
<dbReference type="GO" id="GO:0008732">
    <property type="term" value="F:L-allo-threonine aldolase activity"/>
    <property type="evidence" value="ECO:0007669"/>
    <property type="project" value="UniProtKB-EC"/>
</dbReference>
<dbReference type="CDD" id="cd06502">
    <property type="entry name" value="TA_like"/>
    <property type="match status" value="1"/>
</dbReference>
<accession>A0A1U7CV75</accession>
<evidence type="ECO:0000256" key="4">
    <source>
        <dbReference type="ARBA" id="ARBA00023239"/>
    </source>
</evidence>
<dbReference type="OrthoDB" id="9774495at2"/>
<dbReference type="PANTHER" id="PTHR48097">
    <property type="entry name" value="L-THREONINE ALDOLASE-RELATED"/>
    <property type="match status" value="1"/>
</dbReference>
<reference evidence="8" key="1">
    <citation type="submission" date="2016-12" db="EMBL/GenBank/DDBJ databases">
        <title>Comparative genomics of four Isosphaeraceae planctomycetes: a common pool of plasmids and glycoside hydrolase genes.</title>
        <authorList>
            <person name="Ivanova A."/>
        </authorList>
    </citation>
    <scope>NUCLEOTIDE SEQUENCE [LARGE SCALE GENOMIC DNA]</scope>
    <source>
        <strain evidence="8">PX4</strain>
    </source>
</reference>
<dbReference type="Gene3D" id="3.90.1150.10">
    <property type="entry name" value="Aspartate Aminotransferase, domain 1"/>
    <property type="match status" value="1"/>
</dbReference>
<comment type="cofactor">
    <cofactor evidence="1">
        <name>pyridoxal 5'-phosphate</name>
        <dbReference type="ChEBI" id="CHEBI:597326"/>
    </cofactor>
</comment>
<dbReference type="FunFam" id="3.40.640.10:FF:000030">
    <property type="entry name" value="Low-specificity L-threonine aldolase"/>
    <property type="match status" value="1"/>
</dbReference>
<dbReference type="NCBIfam" id="NF041359">
    <property type="entry name" value="GntG_guanitoxin"/>
    <property type="match status" value="1"/>
</dbReference>
<gene>
    <name evidence="7" type="primary">ltaA</name>
    <name evidence="7" type="ORF">BSF38_04362</name>
</gene>
<dbReference type="EMBL" id="CP019082">
    <property type="protein sequence ID" value="APW62808.1"/>
    <property type="molecule type" value="Genomic_DNA"/>
</dbReference>
<dbReference type="Proteomes" id="UP000186309">
    <property type="component" value="Chromosome"/>
</dbReference>
<sequence>MSRPPIDLRSDTVTRPTAAMLKAMTEAELGDDVFGDDPTVKALEVKTAELLGKEAAVYMPSGTMANQIAVGVHTRPGDELVCAGTSHVYLWEAGGIARHSGVTARTFEGDFGILSPIEIDDAVRPDDPHYVRTRLVWLENTHNRGGGRIHPIESIAGIARWAHDHRLAMHLDGARLMNAVVATGIPAKEWARYFDTVSICYSKGLGAPVGSALTGTVEAMREARKLRKLMGGGMRQAGVIAAAATYALENNVERLAEDHANAQILASAFSETDGLRLESGPVETNLVWVDVDSSLGTAAEVAAYLKSHGVLVSVLGAQVIRACTHLDVSREDVEFAAGVIRQLEPAMITALTLVY</sequence>
<evidence type="ECO:0000313" key="8">
    <source>
        <dbReference type="Proteomes" id="UP000186309"/>
    </source>
</evidence>
<protein>
    <submittedName>
        <fullName evidence="7">L-allo-threonine aldolase</fullName>
        <ecNumber evidence="7">4.1.2.49</ecNumber>
    </submittedName>
</protein>
<dbReference type="PIRSF" id="PIRSF017617">
    <property type="entry name" value="Thr_aldolase"/>
    <property type="match status" value="1"/>
</dbReference>
<name>A0A1U7CV75_9BACT</name>
<dbReference type="GO" id="GO:0006545">
    <property type="term" value="P:glycine biosynthetic process"/>
    <property type="evidence" value="ECO:0007669"/>
    <property type="project" value="TreeGrafter"/>
</dbReference>
<keyword evidence="3" id="KW-0663">Pyridoxal phosphate</keyword>
<organism evidence="7 8">
    <name type="scientific">Paludisphaera borealis</name>
    <dbReference type="NCBI Taxonomy" id="1387353"/>
    <lineage>
        <taxon>Bacteria</taxon>
        <taxon>Pseudomonadati</taxon>
        <taxon>Planctomycetota</taxon>
        <taxon>Planctomycetia</taxon>
        <taxon>Isosphaerales</taxon>
        <taxon>Isosphaeraceae</taxon>
        <taxon>Paludisphaera</taxon>
    </lineage>
</organism>
<dbReference type="InterPro" id="IPR015424">
    <property type="entry name" value="PyrdxlP-dep_Trfase"/>
</dbReference>
<keyword evidence="8" id="KW-1185">Reference proteome</keyword>
<evidence type="ECO:0000313" key="7">
    <source>
        <dbReference type="EMBL" id="APW62808.1"/>
    </source>
</evidence>
<dbReference type="GO" id="GO:0005829">
    <property type="term" value="C:cytosol"/>
    <property type="evidence" value="ECO:0007669"/>
    <property type="project" value="TreeGrafter"/>
</dbReference>
<feature type="domain" description="Aromatic amino acid beta-eliminating lyase/threonine aldolase" evidence="6">
    <location>
        <begin position="7"/>
        <end position="290"/>
    </location>
</feature>
<dbReference type="Gene3D" id="3.40.640.10">
    <property type="entry name" value="Type I PLP-dependent aspartate aminotransferase-like (Major domain)"/>
    <property type="match status" value="1"/>
</dbReference>